<protein>
    <submittedName>
        <fullName evidence="2">Putative secreted peptide</fullName>
    </submittedName>
</protein>
<dbReference type="EMBL" id="GGFM01010534">
    <property type="protein sequence ID" value="MBW31285.1"/>
    <property type="molecule type" value="Transcribed_RNA"/>
</dbReference>
<reference evidence="2" key="1">
    <citation type="submission" date="2018-01" db="EMBL/GenBank/DDBJ databases">
        <title>An insight into the sialome of Amazonian anophelines.</title>
        <authorList>
            <person name="Ribeiro J.M."/>
            <person name="Scarpassa V."/>
            <person name="Calvo E."/>
        </authorList>
    </citation>
    <scope>NUCLEOTIDE SEQUENCE</scope>
    <source>
        <tissue evidence="2">Salivary glands</tissue>
    </source>
</reference>
<name>A0A2M3ZS11_9DIPT</name>
<sequence>MIFTMSFATAALLFNTSNATGGEVFVGFCCIVLFTGASSCVQVCRTCRVGREFLSLSFSRRFSRSTTTLSTDWLCLQ</sequence>
<keyword evidence="1" id="KW-0732">Signal</keyword>
<feature type="chain" id="PRO_5014707950" evidence="1">
    <location>
        <begin position="20"/>
        <end position="77"/>
    </location>
</feature>
<accession>A0A2M3ZS11</accession>
<organism evidence="2">
    <name type="scientific">Anopheles braziliensis</name>
    <dbReference type="NCBI Taxonomy" id="58242"/>
    <lineage>
        <taxon>Eukaryota</taxon>
        <taxon>Metazoa</taxon>
        <taxon>Ecdysozoa</taxon>
        <taxon>Arthropoda</taxon>
        <taxon>Hexapoda</taxon>
        <taxon>Insecta</taxon>
        <taxon>Pterygota</taxon>
        <taxon>Neoptera</taxon>
        <taxon>Endopterygota</taxon>
        <taxon>Diptera</taxon>
        <taxon>Nematocera</taxon>
        <taxon>Culicoidea</taxon>
        <taxon>Culicidae</taxon>
        <taxon>Anophelinae</taxon>
        <taxon>Anopheles</taxon>
    </lineage>
</organism>
<evidence type="ECO:0000256" key="1">
    <source>
        <dbReference type="SAM" id="SignalP"/>
    </source>
</evidence>
<dbReference type="AlphaFoldDB" id="A0A2M3ZS11"/>
<evidence type="ECO:0000313" key="2">
    <source>
        <dbReference type="EMBL" id="MBW31285.1"/>
    </source>
</evidence>
<feature type="signal peptide" evidence="1">
    <location>
        <begin position="1"/>
        <end position="19"/>
    </location>
</feature>
<proteinExistence type="predicted"/>